<dbReference type="AlphaFoldDB" id="A0A6J4SYI7"/>
<dbReference type="InterPro" id="IPR007210">
    <property type="entry name" value="ABC_Gly_betaine_transp_sub-bd"/>
</dbReference>
<dbReference type="GO" id="GO:0043190">
    <property type="term" value="C:ATP-binding cassette (ABC) transporter complex"/>
    <property type="evidence" value="ECO:0007669"/>
    <property type="project" value="InterPro"/>
</dbReference>
<accession>A0A6J4SYI7</accession>
<dbReference type="EMBL" id="CADCVM010000320">
    <property type="protein sequence ID" value="CAA9508670.1"/>
    <property type="molecule type" value="Genomic_DNA"/>
</dbReference>
<dbReference type="CDD" id="cd13611">
    <property type="entry name" value="PBP2_YehZ"/>
    <property type="match status" value="1"/>
</dbReference>
<name>A0A6J4SYI7_9ACTN</name>
<proteinExistence type="predicted"/>
<dbReference type="Gene3D" id="3.40.190.120">
    <property type="entry name" value="Osmoprotection protein (prox), domain 2"/>
    <property type="match status" value="1"/>
</dbReference>
<organism evidence="2">
    <name type="scientific">uncultured Rubrobacteraceae bacterium</name>
    <dbReference type="NCBI Taxonomy" id="349277"/>
    <lineage>
        <taxon>Bacteria</taxon>
        <taxon>Bacillati</taxon>
        <taxon>Actinomycetota</taxon>
        <taxon>Rubrobacteria</taxon>
        <taxon>Rubrobacterales</taxon>
        <taxon>Rubrobacteraceae</taxon>
        <taxon>environmental samples</taxon>
    </lineage>
</organism>
<evidence type="ECO:0000313" key="2">
    <source>
        <dbReference type="EMBL" id="CAA9508670.1"/>
    </source>
</evidence>
<evidence type="ECO:0000259" key="1">
    <source>
        <dbReference type="Pfam" id="PF04069"/>
    </source>
</evidence>
<gene>
    <name evidence="2" type="ORF">AVDCRST_MAG05-2886</name>
</gene>
<feature type="domain" description="ABC-type glycine betaine transport system substrate-binding" evidence="1">
    <location>
        <begin position="55"/>
        <end position="325"/>
    </location>
</feature>
<sequence>MGSMGASMRRMLGIIVLAVVAVGCGGGGGTGGGTGGGGNVGGGEAGQKVNLSGLEISVGSKEFTEQRVLGEIAVQALEAAGATVEDRTGMAGTEAARRALLAGEIDAYWEYTGTAWITHLGHEDPIPGSQKQYRAVAKEDLGENGIRWLAPAPANNSFAIAVRSEAAEVLGVETLSGFAALSELRPEDATLCAADEFLSREDGLPGMEEAYDFELPEENIVETQEGRIYGAIDEGENCNFGEVFETDGRIEALDLTLLRDDKRFFPIYNPSLSVREEVMAEHPGISEVFAPISSELDNETLRGLNAAVAVDGEPAEDVARQFLRETGAL</sequence>
<protein>
    <recommendedName>
        <fullName evidence="1">ABC-type glycine betaine transport system substrate-binding domain-containing protein</fullName>
    </recommendedName>
</protein>
<dbReference type="Pfam" id="PF04069">
    <property type="entry name" value="OpuAC"/>
    <property type="match status" value="1"/>
</dbReference>
<dbReference type="GO" id="GO:0022857">
    <property type="term" value="F:transmembrane transporter activity"/>
    <property type="evidence" value="ECO:0007669"/>
    <property type="project" value="InterPro"/>
</dbReference>
<dbReference type="Gene3D" id="3.40.190.10">
    <property type="entry name" value="Periplasmic binding protein-like II"/>
    <property type="match status" value="1"/>
</dbReference>
<reference evidence="2" key="1">
    <citation type="submission" date="2020-02" db="EMBL/GenBank/DDBJ databases">
        <authorList>
            <person name="Meier V. D."/>
        </authorList>
    </citation>
    <scope>NUCLEOTIDE SEQUENCE</scope>
    <source>
        <strain evidence="2">AVDCRST_MAG05</strain>
    </source>
</reference>
<dbReference type="SUPFAM" id="SSF53850">
    <property type="entry name" value="Periplasmic binding protein-like II"/>
    <property type="match status" value="1"/>
</dbReference>